<feature type="chain" id="PRO_5016436496" description="Lysozyme inhibitor LprI N-terminal domain-containing protein" evidence="1">
    <location>
        <begin position="22"/>
        <end position="325"/>
    </location>
</feature>
<dbReference type="AlphaFoldDB" id="A0A317EHU0"/>
<dbReference type="PANTHER" id="PTHR37549:SF1">
    <property type="entry name" value="LIPOPROTEIN LPRI"/>
    <property type="match status" value="1"/>
</dbReference>
<dbReference type="InterPro" id="IPR025303">
    <property type="entry name" value="PdaC"/>
</dbReference>
<dbReference type="RefSeq" id="WP_109904560.1">
    <property type="nucleotide sequence ID" value="NZ_QGLE01000003.1"/>
</dbReference>
<feature type="domain" description="Deacetylase PdaC" evidence="3">
    <location>
        <begin position="149"/>
        <end position="209"/>
    </location>
</feature>
<keyword evidence="5" id="KW-1185">Reference proteome</keyword>
<comment type="caution">
    <text evidence="4">The sequence shown here is derived from an EMBL/GenBank/DDBJ whole genome shotgun (WGS) entry which is preliminary data.</text>
</comment>
<accession>A0A317EHU0</accession>
<dbReference type="PANTHER" id="PTHR37549">
    <property type="entry name" value="LIPOPROTEIN LPRI"/>
    <property type="match status" value="1"/>
</dbReference>
<name>A0A317EHU0_9PROT</name>
<dbReference type="OrthoDB" id="8447321at2"/>
<evidence type="ECO:0000259" key="3">
    <source>
        <dbReference type="Pfam" id="PF13739"/>
    </source>
</evidence>
<proteinExistence type="predicted"/>
<gene>
    <name evidence="4" type="ORF">DKG74_08310</name>
</gene>
<keyword evidence="1" id="KW-0732">Signal</keyword>
<dbReference type="EMBL" id="QGLE01000003">
    <property type="protein sequence ID" value="PWR24785.1"/>
    <property type="molecule type" value="Genomic_DNA"/>
</dbReference>
<dbReference type="Gene3D" id="3.90.640.20">
    <property type="entry name" value="Heat-shock cognate protein, ATPase"/>
    <property type="match status" value="1"/>
</dbReference>
<dbReference type="Proteomes" id="UP000245461">
    <property type="component" value="Unassembled WGS sequence"/>
</dbReference>
<dbReference type="Gene3D" id="1.20.1270.180">
    <property type="match status" value="1"/>
</dbReference>
<dbReference type="InterPro" id="IPR052755">
    <property type="entry name" value="Lysozyme_Inhibitor_LprI"/>
</dbReference>
<dbReference type="GO" id="GO:0005576">
    <property type="term" value="C:extracellular region"/>
    <property type="evidence" value="ECO:0007669"/>
    <property type="project" value="TreeGrafter"/>
</dbReference>
<protein>
    <recommendedName>
        <fullName evidence="6">Lysozyme inhibitor LprI N-terminal domain-containing protein</fullName>
    </recommendedName>
</protein>
<feature type="signal peptide" evidence="1">
    <location>
        <begin position="1"/>
        <end position="21"/>
    </location>
</feature>
<dbReference type="InterPro" id="IPR037126">
    <property type="entry name" value="PdaC/RsiV-like_sf"/>
</dbReference>
<evidence type="ECO:0000313" key="5">
    <source>
        <dbReference type="Proteomes" id="UP000245461"/>
    </source>
</evidence>
<sequence>MRRALLLGLALAGGFAPAALAFDCAKAKAPVELAICADPALKAADDRMSAAYATLRGASDEAQRTAWRGDQRDWIERRDGICAQYDQGQETSFDRACLKRMTEERTRELSATAETQGPGAPRFLPVLTRVDDAAAQISVSILRPRAVDDAFAPLNAALEQAADASEAEIGGGEGPYGRTVSYRILYASARFVSVFFDIYEYTGGAHGMSYGRAVNFLPAAGRALAFDDFIDEAGRKALIPLCRDSIAAEKRERGVPDELIAPSLTDEALGDGIDVLPAWSFDAKGARIRYDAYALGAYAEGSYDCAIGWTALKPLLKPGAPLPFD</sequence>
<dbReference type="InterPro" id="IPR009739">
    <property type="entry name" value="LprI-like_N"/>
</dbReference>
<evidence type="ECO:0008006" key="6">
    <source>
        <dbReference type="Google" id="ProtNLM"/>
    </source>
</evidence>
<dbReference type="Gene3D" id="3.30.565.40">
    <property type="entry name" value="Fervidobacterium nodosum Rt17-B1 like"/>
    <property type="match status" value="1"/>
</dbReference>
<reference evidence="4 5" key="1">
    <citation type="submission" date="2018-05" db="EMBL/GenBank/DDBJ databases">
        <title>Zavarzinia sp. HR-AS.</title>
        <authorList>
            <person name="Lee Y."/>
            <person name="Jeon C.O."/>
        </authorList>
    </citation>
    <scope>NUCLEOTIDE SEQUENCE [LARGE SCALE GENOMIC DNA]</scope>
    <source>
        <strain evidence="4 5">HR-AS</strain>
    </source>
</reference>
<evidence type="ECO:0000259" key="2">
    <source>
        <dbReference type="Pfam" id="PF07007"/>
    </source>
</evidence>
<evidence type="ECO:0000256" key="1">
    <source>
        <dbReference type="SAM" id="SignalP"/>
    </source>
</evidence>
<evidence type="ECO:0000313" key="4">
    <source>
        <dbReference type="EMBL" id="PWR24785.1"/>
    </source>
</evidence>
<dbReference type="Pfam" id="PF07007">
    <property type="entry name" value="LprI"/>
    <property type="match status" value="1"/>
</dbReference>
<feature type="domain" description="Lysozyme inhibitor LprI-like N-terminal" evidence="2">
    <location>
        <begin position="24"/>
        <end position="109"/>
    </location>
</feature>
<organism evidence="4 5">
    <name type="scientific">Zavarzinia aquatilis</name>
    <dbReference type="NCBI Taxonomy" id="2211142"/>
    <lineage>
        <taxon>Bacteria</taxon>
        <taxon>Pseudomonadati</taxon>
        <taxon>Pseudomonadota</taxon>
        <taxon>Alphaproteobacteria</taxon>
        <taxon>Rhodospirillales</taxon>
        <taxon>Zavarziniaceae</taxon>
        <taxon>Zavarzinia</taxon>
    </lineage>
</organism>
<dbReference type="Pfam" id="PF13739">
    <property type="entry name" value="PdaC"/>
    <property type="match status" value="1"/>
</dbReference>